<organism evidence="6 7">
    <name type="scientific">Pseudonocardia ammonioxydans</name>
    <dbReference type="NCBI Taxonomy" id="260086"/>
    <lineage>
        <taxon>Bacteria</taxon>
        <taxon>Bacillati</taxon>
        <taxon>Actinomycetota</taxon>
        <taxon>Actinomycetes</taxon>
        <taxon>Pseudonocardiales</taxon>
        <taxon>Pseudonocardiaceae</taxon>
        <taxon>Pseudonocardia</taxon>
    </lineage>
</organism>
<dbReference type="GO" id="GO:0000455">
    <property type="term" value="P:enzyme-directed rRNA pseudouridine synthesis"/>
    <property type="evidence" value="ECO:0007669"/>
    <property type="project" value="TreeGrafter"/>
</dbReference>
<evidence type="ECO:0000256" key="4">
    <source>
        <dbReference type="SAM" id="MobiDB-lite"/>
    </source>
</evidence>
<comment type="catalytic activity">
    <reaction evidence="1">
        <text>a uridine in RNA = a pseudouridine in RNA</text>
        <dbReference type="Rhea" id="RHEA:48348"/>
        <dbReference type="Rhea" id="RHEA-COMP:12068"/>
        <dbReference type="Rhea" id="RHEA-COMP:12069"/>
        <dbReference type="ChEBI" id="CHEBI:65314"/>
        <dbReference type="ChEBI" id="CHEBI:65315"/>
    </reaction>
</comment>
<dbReference type="SUPFAM" id="SSF55120">
    <property type="entry name" value="Pseudouridine synthase"/>
    <property type="match status" value="1"/>
</dbReference>
<dbReference type="InterPro" id="IPR020103">
    <property type="entry name" value="PsdUridine_synth_cat_dom_sf"/>
</dbReference>
<sequence length="363" mass="39969">MLRIPAAVPRVRCRTDAPTAPPARAPVSPGALPWTSVSPRPGRGRAARRRAAARETSPLPPRDGLAPARLRTPPDGPWTTMREHLADRFPHVGPARIDAMIAAGEIATAAGPLDAATVFTPSTTLWLHREAPDEAEVPFPIEILHADDDVVVVDKPHFLATIPRGSHVRQTVLVRLRHELGLPELSPAHRLDRATAGVLLLVKRPELRGAYQTLFADGRVRKTYEALAPHDPALELPRTVTSRIVKRTGVFAARTEPGVPNAETRIELDTHRDGLARYRLHPRTGRTHQLRVHLSELGVPILGDDVYPELRRRADGDFTRPLQLLSRSLEFDDPVTGLRRRFDSDRTLQAWDDPAGWAGGTSG</sequence>
<dbReference type="InterPro" id="IPR006224">
    <property type="entry name" value="PsdUridine_synth_RluA-like_CS"/>
</dbReference>
<dbReference type="STRING" id="260086.SAMN05216207_1015108"/>
<name>A0A1I4ZK09_PSUAM</name>
<gene>
    <name evidence="6" type="ORF">SAMN05216207_1015108</name>
</gene>
<reference evidence="6 7" key="1">
    <citation type="submission" date="2016-10" db="EMBL/GenBank/DDBJ databases">
        <authorList>
            <person name="de Groot N.N."/>
        </authorList>
    </citation>
    <scope>NUCLEOTIDE SEQUENCE [LARGE SCALE GENOMIC DNA]</scope>
    <source>
        <strain evidence="6 7">CGMCC 4.1877</strain>
    </source>
</reference>
<evidence type="ECO:0000256" key="3">
    <source>
        <dbReference type="ARBA" id="ARBA00033164"/>
    </source>
</evidence>
<dbReference type="Pfam" id="PF00849">
    <property type="entry name" value="PseudoU_synth_2"/>
    <property type="match status" value="1"/>
</dbReference>
<feature type="compositionally biased region" description="Basic residues" evidence="4">
    <location>
        <begin position="42"/>
        <end position="51"/>
    </location>
</feature>
<dbReference type="Gene3D" id="3.30.2350.10">
    <property type="entry name" value="Pseudouridine synthase"/>
    <property type="match status" value="1"/>
</dbReference>
<evidence type="ECO:0000259" key="5">
    <source>
        <dbReference type="Pfam" id="PF00849"/>
    </source>
</evidence>
<dbReference type="GO" id="GO:0003723">
    <property type="term" value="F:RNA binding"/>
    <property type="evidence" value="ECO:0007669"/>
    <property type="project" value="InterPro"/>
</dbReference>
<dbReference type="PROSITE" id="PS01129">
    <property type="entry name" value="PSI_RLU"/>
    <property type="match status" value="1"/>
</dbReference>
<evidence type="ECO:0000313" key="7">
    <source>
        <dbReference type="Proteomes" id="UP000199614"/>
    </source>
</evidence>
<dbReference type="EMBL" id="FOUY01000015">
    <property type="protein sequence ID" value="SFN50497.1"/>
    <property type="molecule type" value="Genomic_DNA"/>
</dbReference>
<dbReference type="AlphaFoldDB" id="A0A1I4ZK09"/>
<dbReference type="Proteomes" id="UP000199614">
    <property type="component" value="Unassembled WGS sequence"/>
</dbReference>
<dbReference type="PANTHER" id="PTHR21600">
    <property type="entry name" value="MITOCHONDRIAL RNA PSEUDOURIDINE SYNTHASE"/>
    <property type="match status" value="1"/>
</dbReference>
<evidence type="ECO:0000313" key="6">
    <source>
        <dbReference type="EMBL" id="SFN50497.1"/>
    </source>
</evidence>
<dbReference type="InterPro" id="IPR050188">
    <property type="entry name" value="RluA_PseudoU_synthase"/>
</dbReference>
<evidence type="ECO:0000256" key="1">
    <source>
        <dbReference type="ARBA" id="ARBA00000073"/>
    </source>
</evidence>
<proteinExistence type="predicted"/>
<keyword evidence="7" id="KW-1185">Reference proteome</keyword>
<feature type="domain" description="Pseudouridine synthase RsuA/RluA-like" evidence="5">
    <location>
        <begin position="149"/>
        <end position="295"/>
    </location>
</feature>
<accession>A0A1I4ZK09</accession>
<feature type="region of interest" description="Disordered" evidence="4">
    <location>
        <begin position="1"/>
        <end position="77"/>
    </location>
</feature>
<evidence type="ECO:0000256" key="2">
    <source>
        <dbReference type="ARBA" id="ARBA00031870"/>
    </source>
</evidence>
<dbReference type="PANTHER" id="PTHR21600:SF84">
    <property type="entry name" value="PSEUDOURIDINE SYNTHASE RSUA_RLUA-LIKE DOMAIN-CONTAINING PROTEIN"/>
    <property type="match status" value="1"/>
</dbReference>
<dbReference type="GO" id="GO:0140098">
    <property type="term" value="F:catalytic activity, acting on RNA"/>
    <property type="evidence" value="ECO:0007669"/>
    <property type="project" value="UniProtKB-ARBA"/>
</dbReference>
<protein>
    <recommendedName>
        <fullName evidence="2">RNA pseudouridylate synthase</fullName>
    </recommendedName>
    <alternativeName>
        <fullName evidence="3">RNA-uridine isomerase</fullName>
    </alternativeName>
</protein>
<dbReference type="InterPro" id="IPR006145">
    <property type="entry name" value="PsdUridine_synth_RsuA/RluA"/>
</dbReference>
<dbReference type="GO" id="GO:0009982">
    <property type="term" value="F:pseudouridine synthase activity"/>
    <property type="evidence" value="ECO:0007669"/>
    <property type="project" value="InterPro"/>
</dbReference>
<dbReference type="OrthoDB" id="9807829at2"/>